<dbReference type="PANTHER" id="PTHR34294:SF1">
    <property type="entry name" value="TRANSCRIPTIONAL REGULATOR LSRR"/>
    <property type="match status" value="1"/>
</dbReference>
<comment type="caution">
    <text evidence="6">The sequence shown here is derived from an EMBL/GenBank/DDBJ whole genome shotgun (WGS) entry which is preliminary data.</text>
</comment>
<dbReference type="OrthoDB" id="186585at2"/>
<dbReference type="InterPro" id="IPR007324">
    <property type="entry name" value="Sugar-bd_dom_put"/>
</dbReference>
<dbReference type="SUPFAM" id="SSF100950">
    <property type="entry name" value="NagB/RpiA/CoA transferase-like"/>
    <property type="match status" value="1"/>
</dbReference>
<evidence type="ECO:0000313" key="6">
    <source>
        <dbReference type="EMBL" id="OJF97661.1"/>
    </source>
</evidence>
<dbReference type="Proteomes" id="UP000182661">
    <property type="component" value="Unassembled WGS sequence"/>
</dbReference>
<feature type="domain" description="Sugar-binding" evidence="5">
    <location>
        <begin position="79"/>
        <end position="326"/>
    </location>
</feature>
<evidence type="ECO:0000256" key="3">
    <source>
        <dbReference type="ARBA" id="ARBA00023125"/>
    </source>
</evidence>
<dbReference type="InterPro" id="IPR051054">
    <property type="entry name" value="SorC_transcr_regulators"/>
</dbReference>
<dbReference type="InterPro" id="IPR036388">
    <property type="entry name" value="WH-like_DNA-bd_sf"/>
</dbReference>
<dbReference type="Gene3D" id="1.10.10.10">
    <property type="entry name" value="Winged helix-like DNA-binding domain superfamily/Winged helix DNA-binding domain"/>
    <property type="match status" value="1"/>
</dbReference>
<keyword evidence="7" id="KW-1185">Reference proteome</keyword>
<dbReference type="EMBL" id="LSRP01000081">
    <property type="protein sequence ID" value="OJF97661.1"/>
    <property type="molecule type" value="Genomic_DNA"/>
</dbReference>
<dbReference type="AlphaFoldDB" id="A0A657LXI6"/>
<dbReference type="RefSeq" id="WP_071832907.1">
    <property type="nucleotide sequence ID" value="NZ_LSRP01000081.1"/>
</dbReference>
<evidence type="ECO:0000313" key="7">
    <source>
        <dbReference type="Proteomes" id="UP000182661"/>
    </source>
</evidence>
<sequence length="327" mass="35462">MKPDRLDRDIQFRSLTPEQREQLMIQVAKRYYHLDMTMSDLSMELGLTRWQARRLLTEAKETGLVRVEIVPHTPRLPGLESKFEAAFGIKEAVIVPSTGDQDSAFVLDSVARAAGQYLSGLGKIPAIGISWGRTMTAVARRLPPYWNEGVEVVLLNGSMNVRYSGPQTNNVAELFASAGKGIATLLPVPAVFGNASTKEALEQDPTIAAVLDFAARVPVICFGIGAMVQDSVLIQSGYVSLQQHENLKQKGAVGDILSRYIDAEGHIVDPELNARTIGISLESCRDRALSIGVAAGLEKRDAILSCLRANYVNVVITDEATALAVMG</sequence>
<organism evidence="6 7">
    <name type="scientific">Pararhizobium antarcticum</name>
    <dbReference type="NCBI Taxonomy" id="1798805"/>
    <lineage>
        <taxon>Bacteria</taxon>
        <taxon>Pseudomonadati</taxon>
        <taxon>Pseudomonadota</taxon>
        <taxon>Alphaproteobacteria</taxon>
        <taxon>Hyphomicrobiales</taxon>
        <taxon>Rhizobiaceae</taxon>
        <taxon>Rhizobium/Agrobacterium group</taxon>
        <taxon>Pararhizobium</taxon>
    </lineage>
</organism>
<evidence type="ECO:0000256" key="2">
    <source>
        <dbReference type="ARBA" id="ARBA00023015"/>
    </source>
</evidence>
<comment type="similarity">
    <text evidence="1">Belongs to the SorC transcriptional regulatory family.</text>
</comment>
<keyword evidence="2" id="KW-0805">Transcription regulation</keyword>
<evidence type="ECO:0000256" key="4">
    <source>
        <dbReference type="ARBA" id="ARBA00023163"/>
    </source>
</evidence>
<evidence type="ECO:0000259" key="5">
    <source>
        <dbReference type="Pfam" id="PF04198"/>
    </source>
</evidence>
<dbReference type="Pfam" id="PF04198">
    <property type="entry name" value="Sugar-bind"/>
    <property type="match status" value="1"/>
</dbReference>
<keyword evidence="4" id="KW-0804">Transcription</keyword>
<proteinExistence type="inferred from homology"/>
<keyword evidence="3 6" id="KW-0238">DNA-binding</keyword>
<dbReference type="GO" id="GO:0030246">
    <property type="term" value="F:carbohydrate binding"/>
    <property type="evidence" value="ECO:0007669"/>
    <property type="project" value="InterPro"/>
</dbReference>
<protein>
    <submittedName>
        <fullName evidence="6">DNA-binding transcriptional regulator</fullName>
    </submittedName>
</protein>
<dbReference type="InterPro" id="IPR037171">
    <property type="entry name" value="NagB/RpiA_transferase-like"/>
</dbReference>
<reference evidence="6 7" key="1">
    <citation type="submission" date="2016-02" db="EMBL/GenBank/DDBJ databases">
        <title>Genome sequencing of a beta-galactosidase producing bacteria Rhizobium sp. 59.</title>
        <authorList>
            <person name="Wang D."/>
            <person name="Kot W."/>
            <person name="Qin Y."/>
            <person name="Hansen L."/>
            <person name="Naqvi K."/>
            <person name="Rensing C."/>
        </authorList>
    </citation>
    <scope>NUCLEOTIDE SEQUENCE [LARGE SCALE GENOMIC DNA]</scope>
    <source>
        <strain evidence="6 7">59</strain>
    </source>
</reference>
<accession>A0A657LXI6</accession>
<evidence type="ECO:0000256" key="1">
    <source>
        <dbReference type="ARBA" id="ARBA00010466"/>
    </source>
</evidence>
<dbReference type="PANTHER" id="PTHR34294">
    <property type="entry name" value="TRANSCRIPTIONAL REGULATOR-RELATED"/>
    <property type="match status" value="1"/>
</dbReference>
<dbReference type="GO" id="GO:0003677">
    <property type="term" value="F:DNA binding"/>
    <property type="evidence" value="ECO:0007669"/>
    <property type="project" value="UniProtKB-KW"/>
</dbReference>
<dbReference type="Gene3D" id="3.40.50.1360">
    <property type="match status" value="1"/>
</dbReference>
<name>A0A657LXI6_9HYPH</name>
<gene>
    <name evidence="6" type="ORF">AX760_16380</name>
</gene>